<gene>
    <name evidence="2" type="ORF">UFOPK3522_00485</name>
    <name evidence="3" type="ORF">UFOPK4175_00741</name>
</gene>
<feature type="transmembrane region" description="Helical" evidence="1">
    <location>
        <begin position="108"/>
        <end position="129"/>
    </location>
</feature>
<evidence type="ECO:0000256" key="1">
    <source>
        <dbReference type="SAM" id="Phobius"/>
    </source>
</evidence>
<proteinExistence type="predicted"/>
<keyword evidence="1" id="KW-0472">Membrane</keyword>
<sequence length="131" mass="13984">MAERTGSARDELRERAQKVDPRYTEGELLVVASGRNQSEAELIANLLLEEGIPSVTRRSRGFDVPDMLAAGRRDLLVAASALPAAREVLLQSEIVDESEPYRPSPLKLLGGLLAGVVAVGAVLVLVALVGR</sequence>
<dbReference type="AlphaFoldDB" id="A0A6J7S3I8"/>
<organism evidence="3">
    <name type="scientific">freshwater metagenome</name>
    <dbReference type="NCBI Taxonomy" id="449393"/>
    <lineage>
        <taxon>unclassified sequences</taxon>
        <taxon>metagenomes</taxon>
        <taxon>ecological metagenomes</taxon>
    </lineage>
</organism>
<dbReference type="EMBL" id="CAFBPX010000120">
    <property type="protein sequence ID" value="CAB5034990.1"/>
    <property type="molecule type" value="Genomic_DNA"/>
</dbReference>
<keyword evidence="1" id="KW-1133">Transmembrane helix</keyword>
<evidence type="ECO:0000313" key="3">
    <source>
        <dbReference type="EMBL" id="CAB5034990.1"/>
    </source>
</evidence>
<evidence type="ECO:0000313" key="2">
    <source>
        <dbReference type="EMBL" id="CAB4339788.1"/>
    </source>
</evidence>
<dbReference type="EMBL" id="CAESAO010000027">
    <property type="protein sequence ID" value="CAB4339788.1"/>
    <property type="molecule type" value="Genomic_DNA"/>
</dbReference>
<keyword evidence="1" id="KW-0812">Transmembrane</keyword>
<accession>A0A6J7S3I8</accession>
<reference evidence="3" key="1">
    <citation type="submission" date="2020-05" db="EMBL/GenBank/DDBJ databases">
        <authorList>
            <person name="Chiriac C."/>
            <person name="Salcher M."/>
            <person name="Ghai R."/>
            <person name="Kavagutti S V."/>
        </authorList>
    </citation>
    <scope>NUCLEOTIDE SEQUENCE</scope>
</reference>
<protein>
    <submittedName>
        <fullName evidence="3">Unannotated protein</fullName>
    </submittedName>
</protein>
<name>A0A6J7S3I8_9ZZZZ</name>